<sequence length="136" mass="14720">MTRKLERRLSTAMGVWQIIDGLVTIIYFGLIKLAPLTGKLGNAITEQASQTVNSSMFTLTCTFGSLLIGLGLLNLVSAKRYLKDGTTAKKHGLFLLGQGLFSYFVLDIPSMILGICSGVVYFAKNKALKQQAVAQS</sequence>
<comment type="caution">
    <text evidence="2">The sequence shown here is derived from an EMBL/GenBank/DDBJ whole genome shotgun (WGS) entry which is preliminary data.</text>
</comment>
<keyword evidence="1" id="KW-0812">Transmembrane</keyword>
<evidence type="ECO:0000313" key="2">
    <source>
        <dbReference type="EMBL" id="MEO1780804.1"/>
    </source>
</evidence>
<evidence type="ECO:0000256" key="1">
    <source>
        <dbReference type="SAM" id="Phobius"/>
    </source>
</evidence>
<dbReference type="EMBL" id="MAEI02000001">
    <property type="protein sequence ID" value="MEO1780804.1"/>
    <property type="molecule type" value="Genomic_DNA"/>
</dbReference>
<evidence type="ECO:0000313" key="3">
    <source>
        <dbReference type="Proteomes" id="UP001429357"/>
    </source>
</evidence>
<dbReference type="Proteomes" id="UP001429357">
    <property type="component" value="Unassembled WGS sequence"/>
</dbReference>
<reference evidence="3" key="1">
    <citation type="submission" date="2016-06" db="EMBL/GenBank/DDBJ databases">
        <title>Four novel species of enterococci isolated from chicken manure.</title>
        <authorList>
            <person name="Van Tyne D."/>
        </authorList>
    </citation>
    <scope>NUCLEOTIDE SEQUENCE [LARGE SCALE GENOMIC DNA]</scope>
    <source>
        <strain evidence="3">JM9A</strain>
    </source>
</reference>
<feature type="transmembrane region" description="Helical" evidence="1">
    <location>
        <begin position="93"/>
        <end position="123"/>
    </location>
</feature>
<organism evidence="2 3">
    <name type="scientific">Enterococcus diestrammenae</name>
    <dbReference type="NCBI Taxonomy" id="1155073"/>
    <lineage>
        <taxon>Bacteria</taxon>
        <taxon>Bacillati</taxon>
        <taxon>Bacillota</taxon>
        <taxon>Bacilli</taxon>
        <taxon>Lactobacillales</taxon>
        <taxon>Enterococcaceae</taxon>
        <taxon>Enterococcus</taxon>
    </lineage>
</organism>
<proteinExistence type="predicted"/>
<gene>
    <name evidence="2" type="ORF">BAU18_000355</name>
</gene>
<evidence type="ECO:0008006" key="4">
    <source>
        <dbReference type="Google" id="ProtNLM"/>
    </source>
</evidence>
<reference evidence="2 3" key="2">
    <citation type="submission" date="2024-02" db="EMBL/GenBank/DDBJ databases">
        <title>The Genome Sequence of Enterococcus diestrammenae JM9A.</title>
        <authorList>
            <person name="Earl A."/>
            <person name="Manson A."/>
            <person name="Gilmore M."/>
            <person name="Sanders J."/>
            <person name="Shea T."/>
            <person name="Howe W."/>
            <person name="Livny J."/>
            <person name="Cuomo C."/>
            <person name="Neafsey D."/>
            <person name="Birren B."/>
        </authorList>
    </citation>
    <scope>NUCLEOTIDE SEQUENCE [LARGE SCALE GENOMIC DNA]</scope>
    <source>
        <strain evidence="2 3">JM9A</strain>
    </source>
</reference>
<protein>
    <recommendedName>
        <fullName evidence="4">DUF4064 domain-containing protein</fullName>
    </recommendedName>
</protein>
<dbReference type="RefSeq" id="WP_161869717.1">
    <property type="nucleotide sequence ID" value="NZ_MAEI02000001.1"/>
</dbReference>
<keyword evidence="1" id="KW-1133">Transmembrane helix</keyword>
<accession>A0ABV0EYE6</accession>
<name>A0ABV0EYE6_9ENTE</name>
<keyword evidence="3" id="KW-1185">Reference proteome</keyword>
<feature type="transmembrane region" description="Helical" evidence="1">
    <location>
        <begin position="12"/>
        <end position="34"/>
    </location>
</feature>
<keyword evidence="1" id="KW-0472">Membrane</keyword>
<feature type="transmembrane region" description="Helical" evidence="1">
    <location>
        <begin position="54"/>
        <end position="73"/>
    </location>
</feature>